<keyword evidence="9" id="KW-0133">Cell shape</keyword>
<dbReference type="SUPFAM" id="SSF69189">
    <property type="entry name" value="Penicillin-binding protein associated domain"/>
    <property type="match status" value="1"/>
</dbReference>
<reference evidence="17 18" key="1">
    <citation type="submission" date="2018-11" db="EMBL/GenBank/DDBJ databases">
        <title>Genomic Encyclopedia of Type Strains, Phase IV (KMG-IV): sequencing the most valuable type-strain genomes for metagenomic binning, comparative biology and taxonomic classification.</title>
        <authorList>
            <person name="Goeker M."/>
        </authorList>
    </citation>
    <scope>NUCLEOTIDE SEQUENCE [LARGE SCALE GENOMIC DNA]</scope>
    <source>
        <strain evidence="17 18">DSM 18090</strain>
    </source>
</reference>
<evidence type="ECO:0000256" key="1">
    <source>
        <dbReference type="ARBA" id="ARBA00003217"/>
    </source>
</evidence>
<evidence type="ECO:0000256" key="6">
    <source>
        <dbReference type="ARBA" id="ARBA00022670"/>
    </source>
</evidence>
<proteinExistence type="inferred from homology"/>
<dbReference type="RefSeq" id="WP_124222842.1">
    <property type="nucleotide sequence ID" value="NZ_RKRF01000011.1"/>
</dbReference>
<keyword evidence="7" id="KW-0732">Signal</keyword>
<dbReference type="InterPro" id="IPR015956">
    <property type="entry name" value="Peniciliin-bd_prot_C_sf"/>
</dbReference>
<dbReference type="GO" id="GO:0006508">
    <property type="term" value="P:proteolysis"/>
    <property type="evidence" value="ECO:0007669"/>
    <property type="project" value="UniProtKB-KW"/>
</dbReference>
<dbReference type="InterPro" id="IPR001967">
    <property type="entry name" value="Peptidase_S11_N"/>
</dbReference>
<evidence type="ECO:0000256" key="2">
    <source>
        <dbReference type="ARBA" id="ARBA00004752"/>
    </source>
</evidence>
<evidence type="ECO:0000256" key="3">
    <source>
        <dbReference type="ARBA" id="ARBA00007164"/>
    </source>
</evidence>
<dbReference type="EC" id="3.4.16.4" evidence="4"/>
<evidence type="ECO:0000256" key="7">
    <source>
        <dbReference type="ARBA" id="ARBA00022729"/>
    </source>
</evidence>
<feature type="domain" description="Peptidase S11 D-Ala-D-Ala carboxypeptidase A C-terminal" evidence="16">
    <location>
        <begin position="303"/>
        <end position="412"/>
    </location>
</feature>
<evidence type="ECO:0000256" key="13">
    <source>
        <dbReference type="PIRSR" id="PIRSR618044-1"/>
    </source>
</evidence>
<dbReference type="GO" id="GO:0009252">
    <property type="term" value="P:peptidoglycan biosynthetic process"/>
    <property type="evidence" value="ECO:0007669"/>
    <property type="project" value="UniProtKB-UniPathway"/>
</dbReference>
<name>A0A3N5B1C2_9BACI</name>
<dbReference type="OrthoDB" id="9791132at2"/>
<evidence type="ECO:0000256" key="11">
    <source>
        <dbReference type="ARBA" id="ARBA00023316"/>
    </source>
</evidence>
<feature type="active site" description="Acyl-ester intermediate" evidence="13">
    <location>
        <position position="64"/>
    </location>
</feature>
<dbReference type="InterPro" id="IPR037167">
    <property type="entry name" value="Peptidase_S11_C_sf"/>
</dbReference>
<accession>A0A3N5B1C2</accession>
<evidence type="ECO:0000256" key="10">
    <source>
        <dbReference type="ARBA" id="ARBA00022984"/>
    </source>
</evidence>
<dbReference type="Gene3D" id="2.60.410.10">
    <property type="entry name" value="D-Ala-D-Ala carboxypeptidase, C-terminal domain"/>
    <property type="match status" value="1"/>
</dbReference>
<evidence type="ECO:0000256" key="9">
    <source>
        <dbReference type="ARBA" id="ARBA00022960"/>
    </source>
</evidence>
<feature type="binding site" evidence="14">
    <location>
        <position position="253"/>
    </location>
    <ligand>
        <name>substrate</name>
    </ligand>
</feature>
<gene>
    <name evidence="17" type="ORF">EDC24_2411</name>
</gene>
<protein>
    <recommendedName>
        <fullName evidence="4">serine-type D-Ala-D-Ala carboxypeptidase</fullName>
        <ecNumber evidence="4">3.4.16.4</ecNumber>
    </recommendedName>
</protein>
<dbReference type="InterPro" id="IPR018044">
    <property type="entry name" value="Peptidase_S11"/>
</dbReference>
<dbReference type="AlphaFoldDB" id="A0A3N5B1C2"/>
<dbReference type="GO" id="GO:0009002">
    <property type="term" value="F:serine-type D-Ala-D-Ala carboxypeptidase activity"/>
    <property type="evidence" value="ECO:0007669"/>
    <property type="project" value="UniProtKB-EC"/>
</dbReference>
<feature type="active site" description="Proton acceptor" evidence="13">
    <location>
        <position position="67"/>
    </location>
</feature>
<evidence type="ECO:0000313" key="18">
    <source>
        <dbReference type="Proteomes" id="UP000276443"/>
    </source>
</evidence>
<evidence type="ECO:0000256" key="12">
    <source>
        <dbReference type="ARBA" id="ARBA00034000"/>
    </source>
</evidence>
<evidence type="ECO:0000256" key="15">
    <source>
        <dbReference type="RuleBase" id="RU004016"/>
    </source>
</evidence>
<dbReference type="PANTHER" id="PTHR21581:SF11">
    <property type="entry name" value="D-ALANYL-D-ALANINE CARBOXYPEPTIDASE DACA"/>
    <property type="match status" value="1"/>
</dbReference>
<evidence type="ECO:0000259" key="16">
    <source>
        <dbReference type="SMART" id="SM00936"/>
    </source>
</evidence>
<evidence type="ECO:0000256" key="14">
    <source>
        <dbReference type="PIRSR" id="PIRSR618044-2"/>
    </source>
</evidence>
<feature type="active site" evidence="13">
    <location>
        <position position="128"/>
    </location>
</feature>
<dbReference type="UniPathway" id="UPA00219"/>
<keyword evidence="5 17" id="KW-0121">Carboxypeptidase</keyword>
<comment type="caution">
    <text evidence="17">The sequence shown here is derived from an EMBL/GenBank/DDBJ whole genome shotgun (WGS) entry which is preliminary data.</text>
</comment>
<keyword evidence="8" id="KW-0378">Hydrolase</keyword>
<keyword evidence="11" id="KW-0961">Cell wall biogenesis/degradation</keyword>
<dbReference type="SUPFAM" id="SSF56601">
    <property type="entry name" value="beta-lactamase/transpeptidase-like"/>
    <property type="match status" value="1"/>
</dbReference>
<dbReference type="GO" id="GO:0008360">
    <property type="term" value="P:regulation of cell shape"/>
    <property type="evidence" value="ECO:0007669"/>
    <property type="project" value="UniProtKB-KW"/>
</dbReference>
<organism evidence="17 18">
    <name type="scientific">Aquisalibacillus elongatus</name>
    <dbReference type="NCBI Taxonomy" id="485577"/>
    <lineage>
        <taxon>Bacteria</taxon>
        <taxon>Bacillati</taxon>
        <taxon>Bacillota</taxon>
        <taxon>Bacilli</taxon>
        <taxon>Bacillales</taxon>
        <taxon>Bacillaceae</taxon>
        <taxon>Aquisalibacillus</taxon>
    </lineage>
</organism>
<comment type="similarity">
    <text evidence="3 15">Belongs to the peptidase S11 family.</text>
</comment>
<dbReference type="Pfam" id="PF00768">
    <property type="entry name" value="Peptidase_S11"/>
    <property type="match status" value="1"/>
</dbReference>
<evidence type="ECO:0000313" key="17">
    <source>
        <dbReference type="EMBL" id="RPF51144.1"/>
    </source>
</evidence>
<evidence type="ECO:0000256" key="4">
    <source>
        <dbReference type="ARBA" id="ARBA00012448"/>
    </source>
</evidence>
<dbReference type="Gene3D" id="3.40.710.10">
    <property type="entry name" value="DD-peptidase/beta-lactamase superfamily"/>
    <property type="match status" value="1"/>
</dbReference>
<dbReference type="SMART" id="SM00936">
    <property type="entry name" value="PBP5_C"/>
    <property type="match status" value="1"/>
</dbReference>
<sequence length="439" mass="48940">MKRTFKKINLLTIATLLLLSTLFINPYKTEAAIETEAESAIIVDFETGDVLLSKNADLALPPASMTKMMTEYLVLEAVHNEDLSWDSKVEISEYAYEISANNLSSGIGLRLDHEYTVKDLYDAMVINSDNATTIALAEFIAGSEGEFVNMMNEKAEELGMTDYKFVNSSGLNNSFLGENRPEGTDPEGENLMSARDTAKLAYHLIHDYPEVLDVSSIPRKEFENQSIENYNWMLPGMGEGVAHFTYEGLDGLKTGHTNLAGYTFTGTAERNSQRLITVVMKTESKAERFNETANLLDYGFNNFEKVTLFDAGHQIEDESTIPVSKGKQDYVEIESSEAITKVIKNGEQENYTVTYEINEELINDNGSLEAPIEEGTEVGEMVLNYDGNEDYGHLINSDEASVPLVTSHDVEKSNWFMLMLQAIGDFFVDLFASIKGIFS</sequence>
<dbReference type="InterPro" id="IPR012907">
    <property type="entry name" value="Peptidase_S11_C"/>
</dbReference>
<comment type="function">
    <text evidence="1">Removes C-terminal D-alanyl residues from sugar-peptide cell wall precursors.</text>
</comment>
<dbReference type="Pfam" id="PF07943">
    <property type="entry name" value="PBP5_C"/>
    <property type="match status" value="1"/>
</dbReference>
<keyword evidence="18" id="KW-1185">Reference proteome</keyword>
<keyword evidence="6" id="KW-0645">Protease</keyword>
<comment type="catalytic activity">
    <reaction evidence="12">
        <text>Preferential cleavage: (Ac)2-L-Lys-D-Ala-|-D-Ala. Also transpeptidation of peptidyl-alanyl moieties that are N-acyl substituents of D-alanine.</text>
        <dbReference type="EC" id="3.4.16.4"/>
    </reaction>
</comment>
<keyword evidence="10" id="KW-0573">Peptidoglycan synthesis</keyword>
<dbReference type="GO" id="GO:0071555">
    <property type="term" value="P:cell wall organization"/>
    <property type="evidence" value="ECO:0007669"/>
    <property type="project" value="UniProtKB-KW"/>
</dbReference>
<evidence type="ECO:0000256" key="5">
    <source>
        <dbReference type="ARBA" id="ARBA00022645"/>
    </source>
</evidence>
<dbReference type="Proteomes" id="UP000276443">
    <property type="component" value="Unassembled WGS sequence"/>
</dbReference>
<dbReference type="InterPro" id="IPR012338">
    <property type="entry name" value="Beta-lactam/transpept-like"/>
</dbReference>
<dbReference type="PANTHER" id="PTHR21581">
    <property type="entry name" value="D-ALANYL-D-ALANINE CARBOXYPEPTIDASE"/>
    <property type="match status" value="1"/>
</dbReference>
<evidence type="ECO:0000256" key="8">
    <source>
        <dbReference type="ARBA" id="ARBA00022801"/>
    </source>
</evidence>
<dbReference type="EMBL" id="RKRF01000011">
    <property type="protein sequence ID" value="RPF51144.1"/>
    <property type="molecule type" value="Genomic_DNA"/>
</dbReference>
<dbReference type="PRINTS" id="PR00725">
    <property type="entry name" value="DADACBPTASE1"/>
</dbReference>
<comment type="pathway">
    <text evidence="2">Cell wall biogenesis; peptidoglycan biosynthesis.</text>
</comment>